<proteinExistence type="predicted"/>
<keyword evidence="3" id="KW-0472">Membrane</keyword>
<reference evidence="4 5" key="1">
    <citation type="submission" date="2023-03" db="EMBL/GenBank/DDBJ databases">
        <title>Complete genome sequence of Tepidibacter sp. SWIR-1, isolated from a deep-sea hydrothermal vent.</title>
        <authorList>
            <person name="Li X."/>
        </authorList>
    </citation>
    <scope>NUCLEOTIDE SEQUENCE [LARGE SCALE GENOMIC DNA]</scope>
    <source>
        <strain evidence="4 5">SWIR-1</strain>
    </source>
</reference>
<evidence type="ECO:0000256" key="3">
    <source>
        <dbReference type="SAM" id="Phobius"/>
    </source>
</evidence>
<dbReference type="RefSeq" id="WP_277733650.1">
    <property type="nucleotide sequence ID" value="NZ_CP120733.1"/>
</dbReference>
<keyword evidence="1 3" id="KW-0812">Transmembrane</keyword>
<keyword evidence="5" id="KW-1185">Reference proteome</keyword>
<evidence type="ECO:0000313" key="5">
    <source>
        <dbReference type="Proteomes" id="UP001222800"/>
    </source>
</evidence>
<dbReference type="Proteomes" id="UP001222800">
    <property type="component" value="Chromosome"/>
</dbReference>
<evidence type="ECO:0000313" key="4">
    <source>
        <dbReference type="EMBL" id="WFD11564.1"/>
    </source>
</evidence>
<sequence>MKNTKLSNLVLMGLMTSMVCIGTMLIQIPVPATNGFINIGDSIIFITSALFGPVAGMVAGGIGSALADLLSGYAHWALFTLIIKGLEGLVVGILVKKYKNKFILSASMIIGSVVMVVGYYIGGGILKGSFIVSLESIPWNVVQGVSSTIIGVLVSSAIMKTNYMKVNKVLKN</sequence>
<name>A0ABY8EIA1_9FIRM</name>
<protein>
    <submittedName>
        <fullName evidence="4">ECF transporter S component</fullName>
    </submittedName>
</protein>
<feature type="transmembrane region" description="Helical" evidence="3">
    <location>
        <begin position="6"/>
        <end position="30"/>
    </location>
</feature>
<dbReference type="Gene3D" id="1.10.1760.20">
    <property type="match status" value="1"/>
</dbReference>
<accession>A0ABY8EIA1</accession>
<dbReference type="InterPro" id="IPR009825">
    <property type="entry name" value="ECF_substrate-spec-like"/>
</dbReference>
<gene>
    <name evidence="4" type="ORF">P4S50_05675</name>
</gene>
<organism evidence="4 5">
    <name type="scientific">Tepidibacter hydrothermalis</name>
    <dbReference type="NCBI Taxonomy" id="3036126"/>
    <lineage>
        <taxon>Bacteria</taxon>
        <taxon>Bacillati</taxon>
        <taxon>Bacillota</taxon>
        <taxon>Clostridia</taxon>
        <taxon>Peptostreptococcales</taxon>
        <taxon>Peptostreptococcaceae</taxon>
        <taxon>Tepidibacter</taxon>
    </lineage>
</organism>
<feature type="transmembrane region" description="Helical" evidence="3">
    <location>
        <begin position="73"/>
        <end position="95"/>
    </location>
</feature>
<feature type="transmembrane region" description="Helical" evidence="3">
    <location>
        <begin position="42"/>
        <end position="67"/>
    </location>
</feature>
<evidence type="ECO:0000256" key="1">
    <source>
        <dbReference type="ARBA" id="ARBA00022692"/>
    </source>
</evidence>
<dbReference type="PANTHER" id="PTHR37815:SF3">
    <property type="entry name" value="UPF0397 PROTEIN SPR0429"/>
    <property type="match status" value="1"/>
</dbReference>
<dbReference type="Pfam" id="PF07155">
    <property type="entry name" value="ECF-ribofla_trS"/>
    <property type="match status" value="1"/>
</dbReference>
<dbReference type="EMBL" id="CP120733">
    <property type="protein sequence ID" value="WFD11564.1"/>
    <property type="molecule type" value="Genomic_DNA"/>
</dbReference>
<keyword evidence="2 3" id="KW-1133">Transmembrane helix</keyword>
<dbReference type="PANTHER" id="PTHR37815">
    <property type="entry name" value="UPF0397 PROTEIN BC_2624-RELATED"/>
    <property type="match status" value="1"/>
</dbReference>
<feature type="transmembrane region" description="Helical" evidence="3">
    <location>
        <begin position="141"/>
        <end position="159"/>
    </location>
</feature>
<feature type="transmembrane region" description="Helical" evidence="3">
    <location>
        <begin position="102"/>
        <end position="121"/>
    </location>
</feature>
<evidence type="ECO:0000256" key="2">
    <source>
        <dbReference type="ARBA" id="ARBA00022989"/>
    </source>
</evidence>